<feature type="transmembrane region" description="Helical" evidence="1">
    <location>
        <begin position="6"/>
        <end position="33"/>
    </location>
</feature>
<gene>
    <name evidence="3" type="ORF">HNR44_002336</name>
</gene>
<dbReference type="InterPro" id="IPR036034">
    <property type="entry name" value="PDZ_sf"/>
</dbReference>
<dbReference type="EMBL" id="JACHHJ010000003">
    <property type="protein sequence ID" value="MBB6450353.1"/>
    <property type="molecule type" value="Genomic_DNA"/>
</dbReference>
<keyword evidence="1" id="KW-1133">Transmembrane helix</keyword>
<dbReference type="Proteomes" id="UP000568839">
    <property type="component" value="Unassembled WGS sequence"/>
</dbReference>
<keyword evidence="1" id="KW-0472">Membrane</keyword>
<keyword evidence="4" id="KW-1185">Reference proteome</keyword>
<evidence type="ECO:0000259" key="2">
    <source>
        <dbReference type="SMART" id="SM00228"/>
    </source>
</evidence>
<comment type="caution">
    <text evidence="3">The sequence shown here is derived from an EMBL/GenBank/DDBJ whole genome shotgun (WGS) entry which is preliminary data.</text>
</comment>
<dbReference type="AlphaFoldDB" id="A0A841PZH3"/>
<accession>A0A841PZH3</accession>
<protein>
    <recommendedName>
        <fullName evidence="2">PDZ domain-containing protein</fullName>
    </recommendedName>
</protein>
<feature type="transmembrane region" description="Helical" evidence="1">
    <location>
        <begin position="139"/>
        <end position="161"/>
    </location>
</feature>
<feature type="domain" description="PDZ" evidence="2">
    <location>
        <begin position="297"/>
        <end position="363"/>
    </location>
</feature>
<reference evidence="3 4" key="1">
    <citation type="submission" date="2020-08" db="EMBL/GenBank/DDBJ databases">
        <title>Genomic Encyclopedia of Type Strains, Phase IV (KMG-IV): sequencing the most valuable type-strain genomes for metagenomic binning, comparative biology and taxonomic classification.</title>
        <authorList>
            <person name="Goeker M."/>
        </authorList>
    </citation>
    <scope>NUCLEOTIDE SEQUENCE [LARGE SCALE GENOMIC DNA]</scope>
    <source>
        <strain evidence="3 4">DSM 21769</strain>
    </source>
</reference>
<sequence>MQNWLIDIVVGIGIFFIHPLTYVGLLAMLWIGYRRVKRERKMFHTSLGSMGDDLFHRLLPGLLAGFIISIITVVTGVMLTPGYIIIAGVIYLLLILVGGARFASPAYALGVAYLLTYLLTEYVSAAGNTVADGWLLEQLSIAPLPVLILIAVFLVVEGVLVRSQGKRQQFSPIRLRSSRGKWLGGQRLDRLWLVPVCLFVPGETFATEGWWPLLSVTDEVSMLVLPFLIGVQQTVIGQLMVTKVKEAGTRLMRLGILVSVGVLVYVYQPWLAFPLLLAVILGRLCLQFYEYRSDRKKPVYFVPRTEGVVILGVMPGSPAEKMGLLPGEVITKVHQESVNDEWSFYHNLQINSAYAHVEVIDNEGEPRVERAAIYDNQHHELGLLFLHPNKEENVFARRTG</sequence>
<feature type="transmembrane region" description="Helical" evidence="1">
    <location>
        <begin position="83"/>
        <end position="100"/>
    </location>
</feature>
<evidence type="ECO:0000313" key="3">
    <source>
        <dbReference type="EMBL" id="MBB6450353.1"/>
    </source>
</evidence>
<evidence type="ECO:0000313" key="4">
    <source>
        <dbReference type="Proteomes" id="UP000568839"/>
    </source>
</evidence>
<proteinExistence type="predicted"/>
<feature type="transmembrane region" description="Helical" evidence="1">
    <location>
        <begin position="107"/>
        <end position="127"/>
    </location>
</feature>
<feature type="transmembrane region" description="Helical" evidence="1">
    <location>
        <begin position="54"/>
        <end position="77"/>
    </location>
</feature>
<organism evidence="3 4">
    <name type="scientific">Geomicrobium halophilum</name>
    <dbReference type="NCBI Taxonomy" id="549000"/>
    <lineage>
        <taxon>Bacteria</taxon>
        <taxon>Bacillati</taxon>
        <taxon>Bacillota</taxon>
        <taxon>Bacilli</taxon>
        <taxon>Bacillales</taxon>
        <taxon>Geomicrobium</taxon>
    </lineage>
</organism>
<dbReference type="InterPro" id="IPR001478">
    <property type="entry name" value="PDZ"/>
</dbReference>
<dbReference type="SMART" id="SM00228">
    <property type="entry name" value="PDZ"/>
    <property type="match status" value="1"/>
</dbReference>
<feature type="transmembrane region" description="Helical" evidence="1">
    <location>
        <begin position="251"/>
        <end position="267"/>
    </location>
</feature>
<dbReference type="SUPFAM" id="SSF50156">
    <property type="entry name" value="PDZ domain-like"/>
    <property type="match status" value="1"/>
</dbReference>
<name>A0A841PZH3_9BACL</name>
<evidence type="ECO:0000256" key="1">
    <source>
        <dbReference type="SAM" id="Phobius"/>
    </source>
</evidence>
<dbReference type="Gene3D" id="2.30.42.10">
    <property type="match status" value="1"/>
</dbReference>
<keyword evidence="1" id="KW-0812">Transmembrane</keyword>
<dbReference type="RefSeq" id="WP_184404407.1">
    <property type="nucleotide sequence ID" value="NZ_JACHHJ010000003.1"/>
</dbReference>